<keyword evidence="3" id="KW-1185">Reference proteome</keyword>
<feature type="transmembrane region" description="Helical" evidence="1">
    <location>
        <begin position="366"/>
        <end position="386"/>
    </location>
</feature>
<feature type="transmembrane region" description="Helical" evidence="1">
    <location>
        <begin position="334"/>
        <end position="354"/>
    </location>
</feature>
<gene>
    <name evidence="2" type="ORF">OHK93_007352</name>
</gene>
<dbReference type="AlphaFoldDB" id="A0AA43QNP9"/>
<dbReference type="InterPro" id="IPR016833">
    <property type="entry name" value="Put_Na-Bile_cotransptr"/>
</dbReference>
<evidence type="ECO:0000313" key="3">
    <source>
        <dbReference type="Proteomes" id="UP001161017"/>
    </source>
</evidence>
<feature type="transmembrane region" description="Helical" evidence="1">
    <location>
        <begin position="154"/>
        <end position="174"/>
    </location>
</feature>
<keyword evidence="1" id="KW-0812">Transmembrane</keyword>
<dbReference type="Proteomes" id="UP001161017">
    <property type="component" value="Unassembled WGS sequence"/>
</dbReference>
<sequence length="421" mass="46168">MPSASGPVSRRSSTLTKCYSDSPFCDLDDEELVTPLRPSEKPSSEPAWRHYSTSVIWFCKDQWFLIGMIILVIISSQAQVPASRQSKKETVVTYLCVSVIFIITGCTLPSKTLKENYARWKIHLFVQIQCFLMCSASIYGIVSACATNPSFMDPAMLVGMIFVACVPTTISSNVNMTKQAHGNHALTVVQSTLGNLIGPFITPLLIEMYTGSGAWYTQILPPPGALTATYRRVFKQLGLSIYLPFAVGQSIQNVFPRSTKRILGAWHLSKLSQCALLILIWQVFDSAFETGAFTAVKGDNMVFIVFISIGLYLAWTTICISLSLLWLAKYDTIAVAYCVPAKTPAMGVPLSVVLFTGLSTLTKAKIQIPLVIFQGLQIAGGSLLTIPFRKWIQPEGVQEEAAAILEGQRGDVEGEGALQRR</sequence>
<evidence type="ECO:0000313" key="2">
    <source>
        <dbReference type="EMBL" id="MDI1488078.1"/>
    </source>
</evidence>
<protein>
    <recommendedName>
        <fullName evidence="4">Sodium bile acid cotransporter</fullName>
    </recommendedName>
</protein>
<dbReference type="Gene3D" id="1.20.1530.20">
    <property type="match status" value="1"/>
</dbReference>
<keyword evidence="1" id="KW-0472">Membrane</keyword>
<feature type="transmembrane region" description="Helical" evidence="1">
    <location>
        <begin position="301"/>
        <end position="327"/>
    </location>
</feature>
<dbReference type="GO" id="GO:0005886">
    <property type="term" value="C:plasma membrane"/>
    <property type="evidence" value="ECO:0007669"/>
    <property type="project" value="TreeGrafter"/>
</dbReference>
<accession>A0AA43QNP9</accession>
<dbReference type="Pfam" id="PF13593">
    <property type="entry name" value="SBF_like"/>
    <property type="match status" value="1"/>
</dbReference>
<proteinExistence type="predicted"/>
<name>A0AA43QNP9_9LECA</name>
<reference evidence="2" key="1">
    <citation type="journal article" date="2023" name="Genome Biol. Evol.">
        <title>First Whole Genome Sequence and Flow Cytometry Genome Size Data for the Lichen-Forming Fungus Ramalina farinacea (Ascomycota).</title>
        <authorList>
            <person name="Llewellyn T."/>
            <person name="Mian S."/>
            <person name="Hill R."/>
            <person name="Leitch I.J."/>
            <person name="Gaya E."/>
        </authorList>
    </citation>
    <scope>NUCLEOTIDE SEQUENCE</scope>
    <source>
        <strain evidence="2">LIQ254RAFAR</strain>
    </source>
</reference>
<feature type="transmembrane region" description="Helical" evidence="1">
    <location>
        <begin position="92"/>
        <end position="110"/>
    </location>
</feature>
<feature type="transmembrane region" description="Helical" evidence="1">
    <location>
        <begin position="63"/>
        <end position="80"/>
    </location>
</feature>
<keyword evidence="1" id="KW-1133">Transmembrane helix</keyword>
<comment type="caution">
    <text evidence="2">The sequence shown here is derived from an EMBL/GenBank/DDBJ whole genome shotgun (WGS) entry which is preliminary data.</text>
</comment>
<evidence type="ECO:0000256" key="1">
    <source>
        <dbReference type="SAM" id="Phobius"/>
    </source>
</evidence>
<evidence type="ECO:0008006" key="4">
    <source>
        <dbReference type="Google" id="ProtNLM"/>
    </source>
</evidence>
<dbReference type="PANTHER" id="PTHR18640:SF5">
    <property type="entry name" value="SODIUM_BILE ACID COTRANSPORTER 7"/>
    <property type="match status" value="1"/>
</dbReference>
<dbReference type="PANTHER" id="PTHR18640">
    <property type="entry name" value="SOLUTE CARRIER FAMILY 10 MEMBER 7"/>
    <property type="match status" value="1"/>
</dbReference>
<feature type="transmembrane region" description="Helical" evidence="1">
    <location>
        <begin position="262"/>
        <end position="281"/>
    </location>
</feature>
<feature type="transmembrane region" description="Helical" evidence="1">
    <location>
        <begin position="122"/>
        <end position="142"/>
    </location>
</feature>
<organism evidence="2 3">
    <name type="scientific">Ramalina farinacea</name>
    <dbReference type="NCBI Taxonomy" id="258253"/>
    <lineage>
        <taxon>Eukaryota</taxon>
        <taxon>Fungi</taxon>
        <taxon>Dikarya</taxon>
        <taxon>Ascomycota</taxon>
        <taxon>Pezizomycotina</taxon>
        <taxon>Lecanoromycetes</taxon>
        <taxon>OSLEUM clade</taxon>
        <taxon>Lecanoromycetidae</taxon>
        <taxon>Lecanorales</taxon>
        <taxon>Lecanorineae</taxon>
        <taxon>Ramalinaceae</taxon>
        <taxon>Ramalina</taxon>
    </lineage>
</organism>
<dbReference type="EMBL" id="JAPUFD010000007">
    <property type="protein sequence ID" value="MDI1488078.1"/>
    <property type="molecule type" value="Genomic_DNA"/>
</dbReference>
<dbReference type="InterPro" id="IPR038770">
    <property type="entry name" value="Na+/solute_symporter_sf"/>
</dbReference>